<dbReference type="Gene3D" id="3.40.470.10">
    <property type="entry name" value="Uracil-DNA glycosylase-like domain"/>
    <property type="match status" value="1"/>
</dbReference>
<protein>
    <recommendedName>
        <fullName evidence="4">Uracil-DNA glycosylase-like domain-containing protein</fullName>
    </recommendedName>
</protein>
<evidence type="ECO:0000313" key="3">
    <source>
        <dbReference type="Proteomes" id="UP000309389"/>
    </source>
</evidence>
<dbReference type="AlphaFoldDB" id="A0A4T3F0B2"/>
<dbReference type="OrthoDB" id="5290748at2"/>
<name>A0A4T3F0B2_9SPHN</name>
<gene>
    <name evidence="2" type="ORF">E5222_06470</name>
</gene>
<dbReference type="SUPFAM" id="SSF52141">
    <property type="entry name" value="Uracil-DNA glycosylase-like"/>
    <property type="match status" value="1"/>
</dbReference>
<evidence type="ECO:0008006" key="4">
    <source>
        <dbReference type="Google" id="ProtNLM"/>
    </source>
</evidence>
<comment type="caution">
    <text evidence="2">The sequence shown here is derived from an EMBL/GenBank/DDBJ whole genome shotgun (WGS) entry which is preliminary data.</text>
</comment>
<evidence type="ECO:0000313" key="2">
    <source>
        <dbReference type="EMBL" id="TIX49947.1"/>
    </source>
</evidence>
<sequence>MQQQPDLAEQFAAALDWWREAGVDHDFRDEAEALLQEPKAAKAAAEKLQQARKVEEEKPAPPAIGGDRANWPGSLEGFASWWMTEPSLDGDAVRDRVAPRGVVEADLMVLVPMPEAQDSEKLLSGPQGTLVSNMLRAMGVAEERAYIASALPRHMPLADWDGLGSAGLGEVLQHHIKLAAPKRLLVLGRDLMPVLGLEKRQAVAELSLGDSAIHLLASFGPENLLENARLRARLWHSWLDWTGNR</sequence>
<organism evidence="2 3">
    <name type="scientific">Alteraurantiacibacter aquimixticola</name>
    <dbReference type="NCBI Taxonomy" id="2489173"/>
    <lineage>
        <taxon>Bacteria</taxon>
        <taxon>Pseudomonadati</taxon>
        <taxon>Pseudomonadota</taxon>
        <taxon>Alphaproteobacteria</taxon>
        <taxon>Sphingomonadales</taxon>
        <taxon>Erythrobacteraceae</taxon>
        <taxon>Alteraurantiacibacter</taxon>
    </lineage>
</organism>
<feature type="compositionally biased region" description="Low complexity" evidence="1">
    <location>
        <begin position="38"/>
        <end position="48"/>
    </location>
</feature>
<dbReference type="Proteomes" id="UP000309389">
    <property type="component" value="Unassembled WGS sequence"/>
</dbReference>
<accession>A0A4T3F0B2</accession>
<keyword evidence="3" id="KW-1185">Reference proteome</keyword>
<dbReference type="InterPro" id="IPR036895">
    <property type="entry name" value="Uracil-DNA_glycosylase-like_sf"/>
</dbReference>
<evidence type="ECO:0000256" key="1">
    <source>
        <dbReference type="SAM" id="MobiDB-lite"/>
    </source>
</evidence>
<dbReference type="RefSeq" id="WP_136692967.1">
    <property type="nucleotide sequence ID" value="NZ_SSHH01000002.1"/>
</dbReference>
<proteinExistence type="predicted"/>
<feature type="region of interest" description="Disordered" evidence="1">
    <location>
        <begin position="38"/>
        <end position="71"/>
    </location>
</feature>
<reference evidence="2 3" key="1">
    <citation type="submission" date="2019-04" db="EMBL/GenBank/DDBJ databases">
        <title>Altererythrobacter aquimixticola sp. nov., isolated from sediment of junction between the ocean and a freshwater spring.</title>
        <authorList>
            <person name="Yoon J.-H."/>
        </authorList>
    </citation>
    <scope>NUCLEOTIDE SEQUENCE [LARGE SCALE GENOMIC DNA]</scope>
    <source>
        <strain evidence="2 3">SSKS-13</strain>
    </source>
</reference>
<dbReference type="EMBL" id="SSHH01000002">
    <property type="protein sequence ID" value="TIX49947.1"/>
    <property type="molecule type" value="Genomic_DNA"/>
</dbReference>